<keyword evidence="4" id="KW-0418">Kinase</keyword>
<evidence type="ECO:0000259" key="3">
    <source>
        <dbReference type="PROSITE" id="PS50011"/>
    </source>
</evidence>
<dbReference type="Pfam" id="PF03109">
    <property type="entry name" value="ABC1"/>
    <property type="match status" value="1"/>
</dbReference>
<dbReference type="SMART" id="SM00220">
    <property type="entry name" value="S_TKc"/>
    <property type="match status" value="1"/>
</dbReference>
<dbReference type="RefSeq" id="WP_166530953.1">
    <property type="nucleotide sequence ID" value="NZ_JAGSOT010000086.1"/>
</dbReference>
<feature type="domain" description="Protein kinase" evidence="3">
    <location>
        <begin position="249"/>
        <end position="558"/>
    </location>
</feature>
<dbReference type="SUPFAM" id="SSF56112">
    <property type="entry name" value="Protein kinase-like (PK-like)"/>
    <property type="match status" value="1"/>
</dbReference>
<dbReference type="PANTHER" id="PTHR10566:SF113">
    <property type="entry name" value="PROTEIN ACTIVITY OF BC1 COMPLEX KINASE 7, CHLOROPLASTIC"/>
    <property type="match status" value="1"/>
</dbReference>
<dbReference type="GO" id="GO:0004672">
    <property type="term" value="F:protein kinase activity"/>
    <property type="evidence" value="ECO:0007669"/>
    <property type="project" value="InterPro"/>
</dbReference>
<comment type="similarity">
    <text evidence="1">Belongs to the protein kinase superfamily. ADCK protein kinase family.</text>
</comment>
<protein>
    <submittedName>
        <fullName evidence="4">AarF/ABC1/UbiB kinase family protein</fullName>
    </submittedName>
</protein>
<feature type="transmembrane region" description="Helical" evidence="2">
    <location>
        <begin position="112"/>
        <end position="135"/>
    </location>
</feature>
<dbReference type="InterPro" id="IPR000719">
    <property type="entry name" value="Prot_kinase_dom"/>
</dbReference>
<keyword evidence="2" id="KW-0472">Membrane</keyword>
<dbReference type="PROSITE" id="PS50011">
    <property type="entry name" value="PROTEIN_KINASE_DOM"/>
    <property type="match status" value="1"/>
</dbReference>
<feature type="transmembrane region" description="Helical" evidence="2">
    <location>
        <begin position="595"/>
        <end position="618"/>
    </location>
</feature>
<evidence type="ECO:0000313" key="4">
    <source>
        <dbReference type="EMBL" id="MBR7798079.1"/>
    </source>
</evidence>
<keyword evidence="2" id="KW-0812">Transmembrane</keyword>
<accession>A0A941IAL6</accession>
<dbReference type="CDD" id="cd05121">
    <property type="entry name" value="ABC1_ADCK3-like"/>
    <property type="match status" value="1"/>
</dbReference>
<keyword evidence="4" id="KW-0808">Transferase</keyword>
<evidence type="ECO:0000256" key="1">
    <source>
        <dbReference type="ARBA" id="ARBA00009670"/>
    </source>
</evidence>
<dbReference type="Proteomes" id="UP000675284">
    <property type="component" value="Unassembled WGS sequence"/>
</dbReference>
<keyword evidence="2" id="KW-1133">Transmembrane helix</keyword>
<dbReference type="PANTHER" id="PTHR10566">
    <property type="entry name" value="CHAPERONE-ACTIVITY OF BC1 COMPLEX CABC1 -RELATED"/>
    <property type="match status" value="1"/>
</dbReference>
<keyword evidence="5" id="KW-1185">Reference proteome</keyword>
<dbReference type="GO" id="GO:0005524">
    <property type="term" value="F:ATP binding"/>
    <property type="evidence" value="ECO:0007669"/>
    <property type="project" value="InterPro"/>
</dbReference>
<dbReference type="InterPro" id="IPR011009">
    <property type="entry name" value="Kinase-like_dom_sf"/>
</dbReference>
<proteinExistence type="inferred from homology"/>
<feature type="transmembrane region" description="Helical" evidence="2">
    <location>
        <begin position="76"/>
        <end position="96"/>
    </location>
</feature>
<dbReference type="EMBL" id="JAGSOT010000086">
    <property type="protein sequence ID" value="MBR7798079.1"/>
    <property type="molecule type" value="Genomic_DNA"/>
</dbReference>
<dbReference type="InterPro" id="IPR050154">
    <property type="entry name" value="UbiB_kinase"/>
</dbReference>
<evidence type="ECO:0000313" key="5">
    <source>
        <dbReference type="Proteomes" id="UP000675284"/>
    </source>
</evidence>
<sequence length="654" mass="73969">MFFLSVLIVSFIIFILLTSFFNMNHKVIVSSISALVVSVLVQVLEQFYLSSIIIAALIFYFIIANIKAFINEQLKLLVAVLFSTAIVTLILSFAYFNQISNISDSEILRVMFIYYPLLIIFITCYTYMLLCLFNFKVLQVSNPLLYIMNRIRGFMRTIQLLWIASRKGLNHLIQQDHAKLPHVIAEILDEMGGVFVKFAQVLSTKKEILPSNYIDAFSSLHDQVKPLSEDELKTIIDNKIGNIDDIYESFEMRPIAAASIGQVHLAKLKLTGEIVVVKILRPNVKQKITVDLDLLIQFVSWLSERSSKISRLGLIELARGFKKSLIEETDFDIEALNTNMLRKAFKEHNITIRVPKVYSEYSTKHVLTMEYIEGDSFTKEVTTDVSEMIMHAFLNQILMIGIFHADPHPGNIMLTTDGEVALIDFGSVGYLSNDERAGMLSFLIGYSNNDAQEMAHGLMRVCERENVPEEDMIERHLNKLLSEASFSHDPTSVMMGRLMSMIAEMGLSLKPTVAGAFRAIITLDGTLSSVDEEYSLTAASESYASRIDKGRLSEEHFSKIKGRLEDYIPNLLELPILKDNKITIVHEEKHHLNDFIGTLTVGIFTVICMVVMLMSFFVQGELMQFLLAPLSMSGFGVGMIILIMSVIRQLKPKV</sequence>
<dbReference type="AlphaFoldDB" id="A0A941IAL6"/>
<feature type="transmembrane region" description="Helical" evidence="2">
    <location>
        <begin position="624"/>
        <end position="647"/>
    </location>
</feature>
<feature type="transmembrane region" description="Helical" evidence="2">
    <location>
        <begin position="47"/>
        <end position="64"/>
    </location>
</feature>
<comment type="caution">
    <text evidence="4">The sequence shown here is derived from an EMBL/GenBank/DDBJ whole genome shotgun (WGS) entry which is preliminary data.</text>
</comment>
<reference evidence="4" key="1">
    <citation type="submission" date="2021-04" db="EMBL/GenBank/DDBJ databases">
        <title>Isolation and polyphasic classification of algal microorganism.</title>
        <authorList>
            <person name="Wang S."/>
        </authorList>
    </citation>
    <scope>NUCLEOTIDE SEQUENCE</scope>
    <source>
        <strain evidence="4">720a</strain>
    </source>
</reference>
<dbReference type="InterPro" id="IPR004147">
    <property type="entry name" value="ABC1_dom"/>
</dbReference>
<dbReference type="Gene3D" id="1.10.510.10">
    <property type="entry name" value="Transferase(Phosphotransferase) domain 1"/>
    <property type="match status" value="1"/>
</dbReference>
<evidence type="ECO:0000256" key="2">
    <source>
        <dbReference type="SAM" id="Phobius"/>
    </source>
</evidence>
<organism evidence="4 5">
    <name type="scientific">Virgibacillus salarius</name>
    <dbReference type="NCBI Taxonomy" id="447199"/>
    <lineage>
        <taxon>Bacteria</taxon>
        <taxon>Bacillati</taxon>
        <taxon>Bacillota</taxon>
        <taxon>Bacilli</taxon>
        <taxon>Bacillales</taxon>
        <taxon>Bacillaceae</taxon>
        <taxon>Virgibacillus</taxon>
    </lineage>
</organism>
<name>A0A941IAL6_9BACI</name>
<gene>
    <name evidence="4" type="ORF">KCX74_18830</name>
</gene>